<dbReference type="Pfam" id="PF00990">
    <property type="entry name" value="GGDEF"/>
    <property type="match status" value="1"/>
</dbReference>
<evidence type="ECO:0000313" key="5">
    <source>
        <dbReference type="Proteomes" id="UP001237595"/>
    </source>
</evidence>
<dbReference type="PROSITE" id="PS50887">
    <property type="entry name" value="GGDEF"/>
    <property type="match status" value="1"/>
</dbReference>
<dbReference type="PANTHER" id="PTHR33121">
    <property type="entry name" value="CYCLIC DI-GMP PHOSPHODIESTERASE PDEF"/>
    <property type="match status" value="1"/>
</dbReference>
<dbReference type="PANTHER" id="PTHR33121:SF70">
    <property type="entry name" value="SIGNALING PROTEIN YKOW"/>
    <property type="match status" value="1"/>
</dbReference>
<keyword evidence="5" id="KW-1185">Reference proteome</keyword>
<gene>
    <name evidence="4" type="ORF">QFW96_01785</name>
</gene>
<evidence type="ECO:0000259" key="2">
    <source>
        <dbReference type="PROSITE" id="PS50883"/>
    </source>
</evidence>
<proteinExistence type="predicted"/>
<protein>
    <submittedName>
        <fullName evidence="4">GGDEF domain-containing protein</fullName>
    </submittedName>
</protein>
<dbReference type="SMART" id="SM00052">
    <property type="entry name" value="EAL"/>
    <property type="match status" value="1"/>
</dbReference>
<feature type="region of interest" description="Disordered" evidence="1">
    <location>
        <begin position="565"/>
        <end position="619"/>
    </location>
</feature>
<dbReference type="SUPFAM" id="SSF54631">
    <property type="entry name" value="CBS-domain pair"/>
    <property type="match status" value="1"/>
</dbReference>
<evidence type="ECO:0000256" key="1">
    <source>
        <dbReference type="SAM" id="MobiDB-lite"/>
    </source>
</evidence>
<dbReference type="InterPro" id="IPR029787">
    <property type="entry name" value="Nucleotide_cyclase"/>
</dbReference>
<organism evidence="4 5">
    <name type="scientific">Saccharopolyspora ipomoeae</name>
    <dbReference type="NCBI Taxonomy" id="3042027"/>
    <lineage>
        <taxon>Bacteria</taxon>
        <taxon>Bacillati</taxon>
        <taxon>Actinomycetota</taxon>
        <taxon>Actinomycetes</taxon>
        <taxon>Pseudonocardiales</taxon>
        <taxon>Pseudonocardiaceae</taxon>
        <taxon>Saccharopolyspora</taxon>
    </lineage>
</organism>
<feature type="domain" description="GGDEF" evidence="3">
    <location>
        <begin position="426"/>
        <end position="553"/>
    </location>
</feature>
<evidence type="ECO:0000313" key="4">
    <source>
        <dbReference type="EMBL" id="MDI2027316.1"/>
    </source>
</evidence>
<dbReference type="Gene3D" id="3.20.20.450">
    <property type="entry name" value="EAL domain"/>
    <property type="match status" value="1"/>
</dbReference>
<reference evidence="4 5" key="1">
    <citation type="submission" date="2023-04" db="EMBL/GenBank/DDBJ databases">
        <title>Draft genome sequence of Saccharopolyspora sp. TS4A08 isolated from sweet potato rhizospheric soil.</title>
        <authorList>
            <person name="Suksaard P."/>
            <person name="Duangmal K."/>
        </authorList>
    </citation>
    <scope>NUCLEOTIDE SEQUENCE [LARGE SCALE GENOMIC DNA]</scope>
    <source>
        <strain evidence="4 5">TS4A08</strain>
    </source>
</reference>
<dbReference type="SMART" id="SM00267">
    <property type="entry name" value="GGDEF"/>
    <property type="match status" value="1"/>
</dbReference>
<name>A0ABT6PH49_9PSEU</name>
<feature type="domain" description="EAL" evidence="2">
    <location>
        <begin position="1"/>
        <end position="246"/>
    </location>
</feature>
<evidence type="ECO:0000259" key="3">
    <source>
        <dbReference type="PROSITE" id="PS50887"/>
    </source>
</evidence>
<comment type="caution">
    <text evidence="4">The sequence shown here is derived from an EMBL/GenBank/DDBJ whole genome shotgun (WGS) entry which is preliminary data.</text>
</comment>
<dbReference type="InterPro" id="IPR000160">
    <property type="entry name" value="GGDEF_dom"/>
</dbReference>
<dbReference type="SUPFAM" id="SSF141868">
    <property type="entry name" value="EAL domain-like"/>
    <property type="match status" value="1"/>
</dbReference>
<dbReference type="SUPFAM" id="SSF55073">
    <property type="entry name" value="Nucleotide cyclase"/>
    <property type="match status" value="1"/>
</dbReference>
<dbReference type="EMBL" id="JASAOF010000001">
    <property type="protein sequence ID" value="MDI2027316.1"/>
    <property type="molecule type" value="Genomic_DNA"/>
</dbReference>
<sequence length="619" mass="65800">MSRGNIDSVLALVDEVRFAFQPLINIKTGAIVAIEALARPAGAHVQDLFREAARLRRLTELDVDLAVKAVQAAADHESLLPLHLNLFGGTVVHDRERLELLREKLREVGRREHEVTLEIGPPFGRIDTDQLLESIGKLRSDGFQIALDGVGEGDVPLTLIGDIGPATIKLDRAVVHGLPDDPARAAVVESVRHLCESTDSLLVAEGVESDRQLNSLRRNGVRLVQGNLLAPAGRRPPTASTVPGVAAEVTDPHAPSINTIASGPRVTEFLSPATMLSIDATADKVREVLADHTEISGVVLVDEHNRPQHTIDRNRFLLAVTGPYGHALHAKRPASRLADDPRVVTTATTAMEALSMVTGSDQYRMYDDAIVVDEAGRCLGAVRAGDLIRGMAEMKVEEAAALNPLTRLPGSDAIARDVARRIAAEEIFAVSWLDIDGFKSVNDNAGFSAGDDLIRSIGRGLTDAAASLSSVQVGHVGGDDFLLVSDLDDLVPLADAVLGTTRTVGDTEVTLSLATLVCTTQTVADYDEASSKLAPLKSSAKQLTGSSWVMSRPGSDRVEVLRGHVAGASPAPPPPAGAPPMFPPQAPPPPPPPAYPPPPASPPHGFPTQDPEQMHHERF</sequence>
<dbReference type="Gene3D" id="3.30.70.270">
    <property type="match status" value="1"/>
</dbReference>
<dbReference type="InterPro" id="IPR046342">
    <property type="entry name" value="CBS_dom_sf"/>
</dbReference>
<feature type="compositionally biased region" description="Pro residues" evidence="1">
    <location>
        <begin position="570"/>
        <end position="605"/>
    </location>
</feature>
<dbReference type="InterPro" id="IPR050706">
    <property type="entry name" value="Cyclic-di-GMP_PDE-like"/>
</dbReference>
<dbReference type="InterPro" id="IPR043128">
    <property type="entry name" value="Rev_trsase/Diguanyl_cyclase"/>
</dbReference>
<dbReference type="Proteomes" id="UP001237595">
    <property type="component" value="Unassembled WGS sequence"/>
</dbReference>
<accession>A0ABT6PH49</accession>
<dbReference type="Pfam" id="PF00563">
    <property type="entry name" value="EAL"/>
    <property type="match status" value="1"/>
</dbReference>
<dbReference type="Gene3D" id="3.10.580.10">
    <property type="entry name" value="CBS-domain"/>
    <property type="match status" value="1"/>
</dbReference>
<dbReference type="RefSeq" id="WP_281453687.1">
    <property type="nucleotide sequence ID" value="NZ_JASAOF010000001.1"/>
</dbReference>
<dbReference type="CDD" id="cd01948">
    <property type="entry name" value="EAL"/>
    <property type="match status" value="1"/>
</dbReference>
<dbReference type="PROSITE" id="PS50883">
    <property type="entry name" value="EAL"/>
    <property type="match status" value="1"/>
</dbReference>
<dbReference type="InterPro" id="IPR035919">
    <property type="entry name" value="EAL_sf"/>
</dbReference>
<dbReference type="InterPro" id="IPR001633">
    <property type="entry name" value="EAL_dom"/>
</dbReference>